<organism evidence="1">
    <name type="scientific">marine metagenome</name>
    <dbReference type="NCBI Taxonomy" id="408172"/>
    <lineage>
        <taxon>unclassified sequences</taxon>
        <taxon>metagenomes</taxon>
        <taxon>ecological metagenomes</taxon>
    </lineage>
</organism>
<reference evidence="1" key="1">
    <citation type="submission" date="2018-05" db="EMBL/GenBank/DDBJ databases">
        <authorList>
            <person name="Lanie J.A."/>
            <person name="Ng W.-L."/>
            <person name="Kazmierczak K.M."/>
            <person name="Andrzejewski T.M."/>
            <person name="Davidsen T.M."/>
            <person name="Wayne K.J."/>
            <person name="Tettelin H."/>
            <person name="Glass J.I."/>
            <person name="Rusch D."/>
            <person name="Podicherti R."/>
            <person name="Tsui H.-C.T."/>
            <person name="Winkler M.E."/>
        </authorList>
    </citation>
    <scope>NUCLEOTIDE SEQUENCE</scope>
</reference>
<dbReference type="Pfam" id="PF14334">
    <property type="entry name" value="DUF4390"/>
    <property type="match status" value="1"/>
</dbReference>
<evidence type="ECO:0008006" key="2">
    <source>
        <dbReference type="Google" id="ProtNLM"/>
    </source>
</evidence>
<evidence type="ECO:0000313" key="1">
    <source>
        <dbReference type="EMBL" id="SVA78061.1"/>
    </source>
</evidence>
<dbReference type="EMBL" id="UINC01018557">
    <property type="protein sequence ID" value="SVA78061.1"/>
    <property type="molecule type" value="Genomic_DNA"/>
</dbReference>
<gene>
    <name evidence="1" type="ORF">METZ01_LOCUS130915</name>
</gene>
<sequence length="184" mass="21160">MNSIKIKSIFLVANLFFSLSMTVNAEAGKGSSYLDAGVYYSDIELPLSFEKEQIKALESGIVFNLELRFEIINVRNWRPDRSIGALTQTYTIEFNAFTRRYSVTNNNTGRQVSMSTVNEVVGYLSNIKKLPLVDDSLLSLEANYRVFLNSNLRARDVSQWMKTISFWREGLDSDLEQIQWQLFN</sequence>
<dbReference type="AlphaFoldDB" id="A0A381YN65"/>
<name>A0A381YN65_9ZZZZ</name>
<protein>
    <recommendedName>
        <fullName evidence="2">DUF4390 domain-containing protein</fullName>
    </recommendedName>
</protein>
<accession>A0A381YN65</accession>
<dbReference type="InterPro" id="IPR025500">
    <property type="entry name" value="DUF4390"/>
</dbReference>
<proteinExistence type="predicted"/>